<feature type="compositionally biased region" description="Basic residues" evidence="1">
    <location>
        <begin position="1"/>
        <end position="27"/>
    </location>
</feature>
<accession>A0A6L2L164</accession>
<dbReference type="EMBL" id="BKCJ010003461">
    <property type="protein sequence ID" value="GEU55226.1"/>
    <property type="molecule type" value="Genomic_DNA"/>
</dbReference>
<comment type="caution">
    <text evidence="2">The sequence shown here is derived from an EMBL/GenBank/DDBJ whole genome shotgun (WGS) entry which is preliminary data.</text>
</comment>
<evidence type="ECO:0000313" key="2">
    <source>
        <dbReference type="EMBL" id="GEU55226.1"/>
    </source>
</evidence>
<dbReference type="AlphaFoldDB" id="A0A6L2L164"/>
<name>A0A6L2L164_TANCI</name>
<evidence type="ECO:0008006" key="3">
    <source>
        <dbReference type="Google" id="ProtNLM"/>
    </source>
</evidence>
<sequence length="105" mass="11187">MPPRIRTRSAGRHVGRGGRGRGGRGRGPRGGNDDRVDELNDQWNDQGERANRNVEGVKGGVGGAPDFSMIIAQQLQNLLPAILAQEFLAGNPKEYDGKGGVVVLT</sequence>
<gene>
    <name evidence="2" type="ORF">Tci_027204</name>
</gene>
<reference evidence="2" key="1">
    <citation type="journal article" date="2019" name="Sci. Rep.">
        <title>Draft genome of Tanacetum cinerariifolium, the natural source of mosquito coil.</title>
        <authorList>
            <person name="Yamashiro T."/>
            <person name="Shiraishi A."/>
            <person name="Satake H."/>
            <person name="Nakayama K."/>
        </authorList>
    </citation>
    <scope>NUCLEOTIDE SEQUENCE</scope>
</reference>
<proteinExistence type="predicted"/>
<feature type="region of interest" description="Disordered" evidence="1">
    <location>
        <begin position="1"/>
        <end position="57"/>
    </location>
</feature>
<organism evidence="2">
    <name type="scientific">Tanacetum cinerariifolium</name>
    <name type="common">Dalmatian daisy</name>
    <name type="synonym">Chrysanthemum cinerariifolium</name>
    <dbReference type="NCBI Taxonomy" id="118510"/>
    <lineage>
        <taxon>Eukaryota</taxon>
        <taxon>Viridiplantae</taxon>
        <taxon>Streptophyta</taxon>
        <taxon>Embryophyta</taxon>
        <taxon>Tracheophyta</taxon>
        <taxon>Spermatophyta</taxon>
        <taxon>Magnoliopsida</taxon>
        <taxon>eudicotyledons</taxon>
        <taxon>Gunneridae</taxon>
        <taxon>Pentapetalae</taxon>
        <taxon>asterids</taxon>
        <taxon>campanulids</taxon>
        <taxon>Asterales</taxon>
        <taxon>Asteraceae</taxon>
        <taxon>Asteroideae</taxon>
        <taxon>Anthemideae</taxon>
        <taxon>Anthemidinae</taxon>
        <taxon>Tanacetum</taxon>
    </lineage>
</organism>
<evidence type="ECO:0000256" key="1">
    <source>
        <dbReference type="SAM" id="MobiDB-lite"/>
    </source>
</evidence>
<protein>
    <recommendedName>
        <fullName evidence="3">Reverse transcriptase domain-containing protein</fullName>
    </recommendedName>
</protein>